<feature type="domain" description="N-acetyltransferase" evidence="3">
    <location>
        <begin position="10"/>
        <end position="163"/>
    </location>
</feature>
<accession>A0ABQ4QSY0</accession>
<gene>
    <name evidence="4" type="primary">mshD_1</name>
    <name evidence="4" type="ORF">OPKNFCMD_1004</name>
</gene>
<dbReference type="RefSeq" id="WP_128566245.1">
    <property type="nucleotide sequence ID" value="NZ_BPQH01000003.1"/>
</dbReference>
<dbReference type="PANTHER" id="PTHR43877">
    <property type="entry name" value="AMINOALKYLPHOSPHONATE N-ACETYLTRANSFERASE-RELATED-RELATED"/>
    <property type="match status" value="1"/>
</dbReference>
<keyword evidence="2" id="KW-0012">Acyltransferase</keyword>
<dbReference type="SUPFAM" id="SSF55729">
    <property type="entry name" value="Acyl-CoA N-acyltransferases (Nat)"/>
    <property type="match status" value="1"/>
</dbReference>
<organism evidence="4 5">
    <name type="scientific">Methylobacterium crusticola</name>
    <dbReference type="NCBI Taxonomy" id="1697972"/>
    <lineage>
        <taxon>Bacteria</taxon>
        <taxon>Pseudomonadati</taxon>
        <taxon>Pseudomonadota</taxon>
        <taxon>Alphaproteobacteria</taxon>
        <taxon>Hyphomicrobiales</taxon>
        <taxon>Methylobacteriaceae</taxon>
        <taxon>Methylobacterium</taxon>
    </lineage>
</organism>
<evidence type="ECO:0000256" key="2">
    <source>
        <dbReference type="ARBA" id="ARBA00023315"/>
    </source>
</evidence>
<evidence type="ECO:0000313" key="5">
    <source>
        <dbReference type="Proteomes" id="UP001055167"/>
    </source>
</evidence>
<protein>
    <submittedName>
        <fullName evidence="4">Mycothiol acetyltransferase</fullName>
    </submittedName>
</protein>
<evidence type="ECO:0000313" key="4">
    <source>
        <dbReference type="EMBL" id="GJD48287.1"/>
    </source>
</evidence>
<dbReference type="EMBL" id="BPQH01000003">
    <property type="protein sequence ID" value="GJD48287.1"/>
    <property type="molecule type" value="Genomic_DNA"/>
</dbReference>
<dbReference type="PROSITE" id="PS51186">
    <property type="entry name" value="GNAT"/>
    <property type="match status" value="1"/>
</dbReference>
<sequence>MTLPSPGGPLRLRPEGAGDEAFLLGLFRDGLPAAWAALPLPAPARAALVRQQFLARAAGHRAHHPDGEFRVVERDGVPVGRRAVAWAPEGIHLVDLALLPAWRGRGLGAALLAPLILAARESGRPLTLEVDAANAPALRLYARLGFAAVRAAGPDLLMRREPA</sequence>
<reference evidence="4" key="1">
    <citation type="journal article" date="2021" name="Front. Microbiol.">
        <title>Comprehensive Comparative Genomics and Phenotyping of Methylobacterium Species.</title>
        <authorList>
            <person name="Alessa O."/>
            <person name="Ogura Y."/>
            <person name="Fujitani Y."/>
            <person name="Takami H."/>
            <person name="Hayashi T."/>
            <person name="Sahin N."/>
            <person name="Tani A."/>
        </authorList>
    </citation>
    <scope>NUCLEOTIDE SEQUENCE</scope>
    <source>
        <strain evidence="4">KCTC 52305</strain>
    </source>
</reference>
<name>A0ABQ4QSY0_9HYPH</name>
<dbReference type="Gene3D" id="3.40.630.30">
    <property type="match status" value="1"/>
</dbReference>
<comment type="caution">
    <text evidence="4">The sequence shown here is derived from an EMBL/GenBank/DDBJ whole genome shotgun (WGS) entry which is preliminary data.</text>
</comment>
<keyword evidence="1" id="KW-0808">Transferase</keyword>
<reference evidence="4" key="2">
    <citation type="submission" date="2021-08" db="EMBL/GenBank/DDBJ databases">
        <authorList>
            <person name="Tani A."/>
            <person name="Ola A."/>
            <person name="Ogura Y."/>
            <person name="Katsura K."/>
            <person name="Hayashi T."/>
        </authorList>
    </citation>
    <scope>NUCLEOTIDE SEQUENCE</scope>
    <source>
        <strain evidence="4">KCTC 52305</strain>
    </source>
</reference>
<dbReference type="InterPro" id="IPR016181">
    <property type="entry name" value="Acyl_CoA_acyltransferase"/>
</dbReference>
<dbReference type="InterPro" id="IPR000182">
    <property type="entry name" value="GNAT_dom"/>
</dbReference>
<dbReference type="Pfam" id="PF00583">
    <property type="entry name" value="Acetyltransf_1"/>
    <property type="match status" value="1"/>
</dbReference>
<dbReference type="Proteomes" id="UP001055167">
    <property type="component" value="Unassembled WGS sequence"/>
</dbReference>
<keyword evidence="5" id="KW-1185">Reference proteome</keyword>
<evidence type="ECO:0000256" key="1">
    <source>
        <dbReference type="ARBA" id="ARBA00022679"/>
    </source>
</evidence>
<proteinExistence type="predicted"/>
<evidence type="ECO:0000259" key="3">
    <source>
        <dbReference type="PROSITE" id="PS51186"/>
    </source>
</evidence>
<dbReference type="InterPro" id="IPR050832">
    <property type="entry name" value="Bact_Acetyltransf"/>
</dbReference>